<sequence length="451" mass="47366">MSAPPTAVAPRLLLDLRGERDVAAGTRTRIELEGSGASIGRGADCDWQLDAAGVSRLHASVRHLDGVYFLEDHSTNGVLHNGAPLRPGFPAALRDGDRVQIDLFEIGVTVLPVVPDRETGASIIAPSVAAPPPPVVVTDASDDAFAALTPAPAPVSATVVDPLALFATSYTMTGATPAHAAPDWNHSPALADRYRARASAPAATPEALLPEHWDHTRSEFVAAPAAPSPVAPSAAPAADVAPPASIATPAANATPTSTPTPTPTAPPIVPTAVPSAPADADPQALLTALVAGLMDVLRARAEMKNSLRLPATLIRRSENNPLKFAATAEEAVARLLGPPDPAYLGGTAAIDDAMHDIGQHQLALMAGMRAAFEQTFAHFDPVRFEAQSGAQGALAGWPGRPWRRYVQDYRGLQADPDERFRRLFGDAFAHAYEDQLLRARKAASRPHRERT</sequence>
<dbReference type="NCBIfam" id="TIGR03354">
    <property type="entry name" value="VI_FHA"/>
    <property type="match status" value="1"/>
</dbReference>
<dbReference type="Pfam" id="PF20232">
    <property type="entry name" value="T6SS_FHA_C"/>
    <property type="match status" value="1"/>
</dbReference>
<proteinExistence type="predicted"/>
<dbReference type="InterPro" id="IPR017735">
    <property type="entry name" value="T6SS_FHA"/>
</dbReference>
<organism evidence="2 3">
    <name type="scientific">Xanthomonas cerealis pv. cerealis</name>
    <dbReference type="NCBI Taxonomy" id="152263"/>
    <lineage>
        <taxon>Bacteria</taxon>
        <taxon>Pseudomonadati</taxon>
        <taxon>Pseudomonadota</taxon>
        <taxon>Gammaproteobacteria</taxon>
        <taxon>Lysobacterales</taxon>
        <taxon>Lysobacteraceae</taxon>
        <taxon>Xanthomonas</taxon>
        <taxon>Xanthomonas translucens group</taxon>
        <taxon>Xanthomonas cerealis</taxon>
    </lineage>
</organism>
<dbReference type="SMART" id="SM00240">
    <property type="entry name" value="FHA"/>
    <property type="match status" value="1"/>
</dbReference>
<dbReference type="Proteomes" id="UP000319349">
    <property type="component" value="Chromosome"/>
</dbReference>
<dbReference type="EMBL" id="CP038228">
    <property type="protein sequence ID" value="QDI04112.1"/>
    <property type="molecule type" value="Genomic_DNA"/>
</dbReference>
<evidence type="ECO:0000259" key="1">
    <source>
        <dbReference type="PROSITE" id="PS50006"/>
    </source>
</evidence>
<dbReference type="InterPro" id="IPR046883">
    <property type="entry name" value="T6SS_FHA_C"/>
</dbReference>
<dbReference type="SUPFAM" id="SSF49879">
    <property type="entry name" value="SMAD/FHA domain"/>
    <property type="match status" value="1"/>
</dbReference>
<dbReference type="AlphaFoldDB" id="A0A514EDL7"/>
<evidence type="ECO:0000313" key="2">
    <source>
        <dbReference type="EMBL" id="QDI04112.1"/>
    </source>
</evidence>
<gene>
    <name evidence="2" type="primary">tagH</name>
    <name evidence="2" type="ORF">E4A48_10800</name>
</gene>
<dbReference type="Pfam" id="PF00498">
    <property type="entry name" value="FHA"/>
    <property type="match status" value="1"/>
</dbReference>
<feature type="domain" description="FHA" evidence="1">
    <location>
        <begin position="37"/>
        <end position="85"/>
    </location>
</feature>
<dbReference type="PROSITE" id="PS50006">
    <property type="entry name" value="FHA_DOMAIN"/>
    <property type="match status" value="1"/>
</dbReference>
<protein>
    <submittedName>
        <fullName evidence="2">Type VI secretion system-associated FHA domain protein TagH</fullName>
    </submittedName>
</protein>
<accession>A0A514EDL7</accession>
<dbReference type="CDD" id="cd00060">
    <property type="entry name" value="FHA"/>
    <property type="match status" value="1"/>
</dbReference>
<dbReference type="InterPro" id="IPR000253">
    <property type="entry name" value="FHA_dom"/>
</dbReference>
<name>A0A514EDL7_9XANT</name>
<reference evidence="2 3" key="1">
    <citation type="submission" date="2019-03" db="EMBL/GenBank/DDBJ databases">
        <title>Tal1 in Xanthomonas translucens pv. cerealis Contributes to Virulence in Bacterial Leaf Streak of Wheat.</title>
        <authorList>
            <person name="Shah S.M.A."/>
            <person name="Haq F."/>
            <person name="Ma W."/>
            <person name="Xu X."/>
            <person name="Wang S."/>
            <person name="Xu Z."/>
            <person name="Zou L."/>
            <person name="Zhu B."/>
            <person name="Chen G."/>
        </authorList>
    </citation>
    <scope>NUCLEOTIDE SEQUENCE [LARGE SCALE GENOMIC DNA]</scope>
    <source>
        <strain evidence="2 3">01</strain>
    </source>
</reference>
<keyword evidence="3" id="KW-1185">Reference proteome</keyword>
<dbReference type="InterPro" id="IPR008984">
    <property type="entry name" value="SMAD_FHA_dom_sf"/>
</dbReference>
<evidence type="ECO:0000313" key="3">
    <source>
        <dbReference type="Proteomes" id="UP000319349"/>
    </source>
</evidence>
<dbReference type="Gene3D" id="2.60.200.20">
    <property type="match status" value="1"/>
</dbReference>
<dbReference type="RefSeq" id="WP_142742398.1">
    <property type="nucleotide sequence ID" value="NZ_CP038228.1"/>
</dbReference>